<dbReference type="GO" id="GO:0006886">
    <property type="term" value="P:intracellular protein transport"/>
    <property type="evidence" value="ECO:0007669"/>
    <property type="project" value="TreeGrafter"/>
</dbReference>
<dbReference type="Pfam" id="PF00804">
    <property type="entry name" value="Syntaxin"/>
    <property type="match status" value="1"/>
</dbReference>
<dbReference type="GeneID" id="35437176"/>
<protein>
    <submittedName>
        <fullName evidence="8">t-SNARE</fullName>
    </submittedName>
</protein>
<evidence type="ECO:0000256" key="2">
    <source>
        <dbReference type="ARBA" id="ARBA00009063"/>
    </source>
</evidence>
<dbReference type="GO" id="GO:0005886">
    <property type="term" value="C:plasma membrane"/>
    <property type="evidence" value="ECO:0007669"/>
    <property type="project" value="TreeGrafter"/>
</dbReference>
<comment type="subcellular location">
    <subcellularLocation>
        <location evidence="1">Membrane</location>
        <topology evidence="1">Single-pass type IV membrane protein</topology>
    </subcellularLocation>
</comment>
<feature type="transmembrane region" description="Helical" evidence="6">
    <location>
        <begin position="231"/>
        <end position="251"/>
    </location>
</feature>
<dbReference type="CDD" id="cd15849">
    <property type="entry name" value="SNARE_Sso1"/>
    <property type="match status" value="1"/>
</dbReference>
<evidence type="ECO:0000256" key="1">
    <source>
        <dbReference type="ARBA" id="ARBA00004211"/>
    </source>
</evidence>
<dbReference type="GO" id="GO:0005484">
    <property type="term" value="F:SNAP receptor activity"/>
    <property type="evidence" value="ECO:0007669"/>
    <property type="project" value="TreeGrafter"/>
</dbReference>
<dbReference type="PANTHER" id="PTHR19957">
    <property type="entry name" value="SYNTAXIN"/>
    <property type="match status" value="1"/>
</dbReference>
<evidence type="ECO:0000259" key="7">
    <source>
        <dbReference type="PROSITE" id="PS50192"/>
    </source>
</evidence>
<dbReference type="PROSITE" id="PS50192">
    <property type="entry name" value="T_SNARE"/>
    <property type="match status" value="1"/>
</dbReference>
<dbReference type="EMBL" id="KZ303843">
    <property type="protein sequence ID" value="PHZ16621.1"/>
    <property type="molecule type" value="Genomic_DNA"/>
</dbReference>
<accession>A0A2G4T6J7</accession>
<organism evidence="8 9">
    <name type="scientific">Rhizopus microsporus ATCC 52813</name>
    <dbReference type="NCBI Taxonomy" id="1340429"/>
    <lineage>
        <taxon>Eukaryota</taxon>
        <taxon>Fungi</taxon>
        <taxon>Fungi incertae sedis</taxon>
        <taxon>Mucoromycota</taxon>
        <taxon>Mucoromycotina</taxon>
        <taxon>Mucoromycetes</taxon>
        <taxon>Mucorales</taxon>
        <taxon>Mucorineae</taxon>
        <taxon>Rhizopodaceae</taxon>
        <taxon>Rhizopus</taxon>
    </lineage>
</organism>
<name>A0A2G4T6J7_RHIZD</name>
<evidence type="ECO:0000256" key="5">
    <source>
        <dbReference type="ARBA" id="ARBA00023136"/>
    </source>
</evidence>
<keyword evidence="4 6" id="KW-1133">Transmembrane helix</keyword>
<dbReference type="InterPro" id="IPR000727">
    <property type="entry name" value="T_SNARE_dom"/>
</dbReference>
<dbReference type="STRING" id="1340429.A0A2G4T6J7"/>
<evidence type="ECO:0000313" key="9">
    <source>
        <dbReference type="Proteomes" id="UP000242254"/>
    </source>
</evidence>
<dbReference type="GO" id="GO:0000149">
    <property type="term" value="F:SNARE binding"/>
    <property type="evidence" value="ECO:0007669"/>
    <property type="project" value="TreeGrafter"/>
</dbReference>
<dbReference type="InterPro" id="IPR010989">
    <property type="entry name" value="SNARE"/>
</dbReference>
<evidence type="ECO:0000256" key="3">
    <source>
        <dbReference type="ARBA" id="ARBA00022692"/>
    </source>
</evidence>
<feature type="domain" description="T-SNARE coiled-coil homology" evidence="7">
    <location>
        <begin position="157"/>
        <end position="219"/>
    </location>
</feature>
<dbReference type="SUPFAM" id="SSF47661">
    <property type="entry name" value="t-snare proteins"/>
    <property type="match status" value="1"/>
</dbReference>
<dbReference type="RefSeq" id="XP_023470329.1">
    <property type="nucleotide sequence ID" value="XM_023606186.1"/>
</dbReference>
<dbReference type="SMART" id="SM00397">
    <property type="entry name" value="t_SNARE"/>
    <property type="match status" value="1"/>
</dbReference>
<reference evidence="8 9" key="1">
    <citation type="journal article" date="2016" name="Proc. Natl. Acad. Sci. U.S.A.">
        <title>Lipid metabolic changes in an early divergent fungus govern the establishment of a mutualistic symbiosis with endobacteria.</title>
        <authorList>
            <person name="Lastovetsky O.A."/>
            <person name="Gaspar M.L."/>
            <person name="Mondo S.J."/>
            <person name="LaButti K.M."/>
            <person name="Sandor L."/>
            <person name="Grigoriev I.V."/>
            <person name="Henry S.A."/>
            <person name="Pawlowska T.E."/>
        </authorList>
    </citation>
    <scope>NUCLEOTIDE SEQUENCE [LARGE SCALE GENOMIC DNA]</scope>
    <source>
        <strain evidence="8 9">ATCC 52813</strain>
    </source>
</reference>
<feature type="non-terminal residue" evidence="8">
    <location>
        <position position="1"/>
    </location>
</feature>
<dbReference type="InterPro" id="IPR006011">
    <property type="entry name" value="Syntaxin_N"/>
</dbReference>
<evidence type="ECO:0000313" key="8">
    <source>
        <dbReference type="EMBL" id="PHZ16621.1"/>
    </source>
</evidence>
<dbReference type="GO" id="GO:0006906">
    <property type="term" value="P:vesicle fusion"/>
    <property type="evidence" value="ECO:0007669"/>
    <property type="project" value="TreeGrafter"/>
</dbReference>
<dbReference type="AlphaFoldDB" id="A0A2G4T6J7"/>
<proteinExistence type="inferred from homology"/>
<comment type="similarity">
    <text evidence="2">Belongs to the syntaxin family.</text>
</comment>
<evidence type="ECO:0000256" key="4">
    <source>
        <dbReference type="ARBA" id="ARBA00022989"/>
    </source>
</evidence>
<sequence length="273" mass="31498">IDDISASVKAINRNIDIISELHDTSLVSINEKQWKQTSKQLSQFVDETSAMNTSIKNRIKALEASNSTHPKNSDLNIRRAQVSRVKKEFLNCIQRYRDVEANFNQKYRQRVERQIRIVKQDVTEDELDAIIDSDQQNQIFAQSLLQNSRSGQAKAVLSEVQTRHDDIKRIQKTIIELAQLFEDMQMMVEDQGKVLDQIETHAENTNADIEQGVTHINKAIVLARSTRAKKWCCFFITIILAVVIAILVWWFAFDHKVNQFVLCIICLFNVLLV</sequence>
<dbReference type="PANTHER" id="PTHR19957:SF307">
    <property type="entry name" value="PROTEIN SSO1-RELATED"/>
    <property type="match status" value="1"/>
</dbReference>
<gene>
    <name evidence="8" type="ORF">RHIMIDRAFT_197246</name>
</gene>
<dbReference type="Proteomes" id="UP000242254">
    <property type="component" value="Unassembled WGS sequence"/>
</dbReference>
<dbReference type="GO" id="GO:0012505">
    <property type="term" value="C:endomembrane system"/>
    <property type="evidence" value="ECO:0007669"/>
    <property type="project" value="TreeGrafter"/>
</dbReference>
<dbReference type="GO" id="GO:0006887">
    <property type="term" value="P:exocytosis"/>
    <property type="evidence" value="ECO:0007669"/>
    <property type="project" value="TreeGrafter"/>
</dbReference>
<evidence type="ECO:0000256" key="6">
    <source>
        <dbReference type="SAM" id="Phobius"/>
    </source>
</evidence>
<dbReference type="SMART" id="SM00503">
    <property type="entry name" value="SynN"/>
    <property type="match status" value="1"/>
</dbReference>
<dbReference type="InterPro" id="IPR045242">
    <property type="entry name" value="Syntaxin"/>
</dbReference>
<dbReference type="Gene3D" id="1.20.58.70">
    <property type="match status" value="1"/>
</dbReference>
<keyword evidence="9" id="KW-1185">Reference proteome</keyword>
<dbReference type="GO" id="GO:0031201">
    <property type="term" value="C:SNARE complex"/>
    <property type="evidence" value="ECO:0007669"/>
    <property type="project" value="TreeGrafter"/>
</dbReference>
<dbReference type="Pfam" id="PF05739">
    <property type="entry name" value="SNARE"/>
    <property type="match status" value="1"/>
</dbReference>
<keyword evidence="3 6" id="KW-0812">Transmembrane</keyword>
<keyword evidence="5 6" id="KW-0472">Membrane</keyword>
<dbReference type="GO" id="GO:0048278">
    <property type="term" value="P:vesicle docking"/>
    <property type="evidence" value="ECO:0007669"/>
    <property type="project" value="TreeGrafter"/>
</dbReference>